<name>A0A1T5D6H0_9SPHN</name>
<proteinExistence type="predicted"/>
<feature type="transmembrane region" description="Helical" evidence="1">
    <location>
        <begin position="158"/>
        <end position="177"/>
    </location>
</feature>
<evidence type="ECO:0008006" key="4">
    <source>
        <dbReference type="Google" id="ProtNLM"/>
    </source>
</evidence>
<accession>A0A1T5D6H0</accession>
<feature type="transmembrane region" description="Helical" evidence="1">
    <location>
        <begin position="125"/>
        <end position="146"/>
    </location>
</feature>
<dbReference type="OrthoDB" id="7447036at2"/>
<evidence type="ECO:0000256" key="1">
    <source>
        <dbReference type="SAM" id="Phobius"/>
    </source>
</evidence>
<evidence type="ECO:0000313" key="2">
    <source>
        <dbReference type="EMBL" id="SKB67285.1"/>
    </source>
</evidence>
<dbReference type="RefSeq" id="WP_079638891.1">
    <property type="nucleotide sequence ID" value="NZ_FUYP01000013.1"/>
</dbReference>
<dbReference type="EMBL" id="FUYP01000013">
    <property type="protein sequence ID" value="SKB67285.1"/>
    <property type="molecule type" value="Genomic_DNA"/>
</dbReference>
<feature type="transmembrane region" description="Helical" evidence="1">
    <location>
        <begin position="98"/>
        <end position="119"/>
    </location>
</feature>
<feature type="transmembrane region" description="Helical" evidence="1">
    <location>
        <begin position="211"/>
        <end position="235"/>
    </location>
</feature>
<gene>
    <name evidence="2" type="ORF">SAMN06295937_101320</name>
</gene>
<sequence>MVKMSIGAAFSETFAFLKANWMQMLMWLGGAVVLVCLLGWLFLRNTVATMMMAQGDPSAALGAMGSIFLFAIVAGIIVTAASLLIWRSGLVGGEPASDIGWGLGAGAAYMFAMVVVYIATVILMYIVLLIVGLLAVAVFGASGMSFESLATSGASAGLIFFAFLFYAAVLIFFLWFFGRLSVAGPLMAANRSSNPFTALGESWRLTSASQWTIVGFNILMAILFFVFLFIVSMVLGGVIGGMSSPDAGVGALIGALIVALLVYVPMVLVSVSMPAAVYRCVGSRTETDVFA</sequence>
<keyword evidence="3" id="KW-1185">Reference proteome</keyword>
<evidence type="ECO:0000313" key="3">
    <source>
        <dbReference type="Proteomes" id="UP000190044"/>
    </source>
</evidence>
<dbReference type="Proteomes" id="UP000190044">
    <property type="component" value="Unassembled WGS sequence"/>
</dbReference>
<feature type="transmembrane region" description="Helical" evidence="1">
    <location>
        <begin position="21"/>
        <end position="43"/>
    </location>
</feature>
<feature type="transmembrane region" description="Helical" evidence="1">
    <location>
        <begin position="247"/>
        <end position="268"/>
    </location>
</feature>
<keyword evidence="1" id="KW-0812">Transmembrane</keyword>
<protein>
    <recommendedName>
        <fullName evidence="4">Membrane domain of glycerophosphoryl diester phosphodiesterase</fullName>
    </recommendedName>
</protein>
<keyword evidence="1" id="KW-1133">Transmembrane helix</keyword>
<reference evidence="3" key="1">
    <citation type="submission" date="2017-02" db="EMBL/GenBank/DDBJ databases">
        <authorList>
            <person name="Varghese N."/>
            <person name="Submissions S."/>
        </authorList>
    </citation>
    <scope>NUCLEOTIDE SEQUENCE [LARGE SCALE GENOMIC DNA]</scope>
    <source>
        <strain evidence="3">R11H</strain>
    </source>
</reference>
<dbReference type="AlphaFoldDB" id="A0A1T5D6H0"/>
<keyword evidence="1" id="KW-0472">Membrane</keyword>
<organism evidence="2 3">
    <name type="scientific">Sphingopyxis flava</name>
    <dbReference type="NCBI Taxonomy" id="1507287"/>
    <lineage>
        <taxon>Bacteria</taxon>
        <taxon>Pseudomonadati</taxon>
        <taxon>Pseudomonadota</taxon>
        <taxon>Alphaproteobacteria</taxon>
        <taxon>Sphingomonadales</taxon>
        <taxon>Sphingomonadaceae</taxon>
        <taxon>Sphingopyxis</taxon>
    </lineage>
</organism>
<feature type="transmembrane region" description="Helical" evidence="1">
    <location>
        <begin position="63"/>
        <end position="86"/>
    </location>
</feature>